<dbReference type="EMBL" id="QXHD01000004">
    <property type="protein sequence ID" value="NEZ56025.1"/>
    <property type="molecule type" value="Genomic_DNA"/>
</dbReference>
<sequence>MKLSVSSITSDLSKDKSHTGWLLKILLTINTLVVVLAVWTGINEGNVRAYFNEESFITSLSTAYLIAIALLSMGVYIRRCRKDWSWRSPAFVWLIIAMGFVFLAADEHMEIHERFDIWLHGILGIEENAITDRIDDVIVGLYGMAAAGLVYRYRAEMKRYRNVLPLLLTGFAFLFAMVFLDLLTNRPDILAFLLGMDMGLIMQTALGVLEEFCKLTACTVFVGSLYQAFRTAKSIALDPA</sequence>
<evidence type="ECO:0000313" key="3">
    <source>
        <dbReference type="Proteomes" id="UP000481033"/>
    </source>
</evidence>
<evidence type="ECO:0000256" key="1">
    <source>
        <dbReference type="SAM" id="Phobius"/>
    </source>
</evidence>
<reference evidence="2 3" key="1">
    <citation type="journal article" date="2020" name="Microb. Ecol.">
        <title>Ecogenomics of the Marine Benthic Filamentous Cyanobacterium Adonisia.</title>
        <authorList>
            <person name="Walter J.M."/>
            <person name="Coutinho F.H."/>
            <person name="Leomil L."/>
            <person name="Hargreaves P.I."/>
            <person name="Campeao M.E."/>
            <person name="Vieira V.V."/>
            <person name="Silva B.S."/>
            <person name="Fistarol G.O."/>
            <person name="Salomon P.S."/>
            <person name="Sawabe T."/>
            <person name="Mino S."/>
            <person name="Hosokawa M."/>
            <person name="Miyashita H."/>
            <person name="Maruyama F."/>
            <person name="van Verk M.C."/>
            <person name="Dutilh B.E."/>
            <person name="Thompson C.C."/>
            <person name="Thompson F.L."/>
        </authorList>
    </citation>
    <scope>NUCLEOTIDE SEQUENCE [LARGE SCALE GENOMIC DNA]</scope>
    <source>
        <strain evidence="2 3">CCMR0081</strain>
    </source>
</reference>
<feature type="transmembrane region" description="Helical" evidence="1">
    <location>
        <begin position="57"/>
        <end position="77"/>
    </location>
</feature>
<feature type="transmembrane region" description="Helical" evidence="1">
    <location>
        <begin position="89"/>
        <end position="105"/>
    </location>
</feature>
<feature type="transmembrane region" description="Helical" evidence="1">
    <location>
        <begin position="163"/>
        <end position="183"/>
    </location>
</feature>
<dbReference type="RefSeq" id="WP_163697941.1">
    <property type="nucleotide sequence ID" value="NZ_QXHD01000004.1"/>
</dbReference>
<organism evidence="2 3">
    <name type="scientific">Adonisia turfae CCMR0081</name>
    <dbReference type="NCBI Taxonomy" id="2292702"/>
    <lineage>
        <taxon>Bacteria</taxon>
        <taxon>Bacillati</taxon>
        <taxon>Cyanobacteriota</taxon>
        <taxon>Adonisia</taxon>
        <taxon>Adonisia turfae</taxon>
    </lineage>
</organism>
<feature type="transmembrane region" description="Helical" evidence="1">
    <location>
        <begin position="21"/>
        <end position="42"/>
    </location>
</feature>
<keyword evidence="1" id="KW-0472">Membrane</keyword>
<proteinExistence type="predicted"/>
<keyword evidence="1" id="KW-1133">Transmembrane helix</keyword>
<feature type="transmembrane region" description="Helical" evidence="1">
    <location>
        <begin position="134"/>
        <end position="151"/>
    </location>
</feature>
<comment type="caution">
    <text evidence="2">The sequence shown here is derived from an EMBL/GenBank/DDBJ whole genome shotgun (WGS) entry which is preliminary data.</text>
</comment>
<dbReference type="Proteomes" id="UP000481033">
    <property type="component" value="Unassembled WGS sequence"/>
</dbReference>
<evidence type="ECO:0000313" key="2">
    <source>
        <dbReference type="EMBL" id="NEZ56025.1"/>
    </source>
</evidence>
<gene>
    <name evidence="2" type="ORF">DXZ20_10135</name>
</gene>
<keyword evidence="3" id="KW-1185">Reference proteome</keyword>
<dbReference type="AlphaFoldDB" id="A0A6M0RIK9"/>
<name>A0A6M0RIK9_9CYAN</name>
<keyword evidence="1" id="KW-0812">Transmembrane</keyword>
<accession>A0A6M0RIK9</accession>
<protein>
    <submittedName>
        <fullName evidence="2">Uncharacterized protein</fullName>
    </submittedName>
</protein>